<dbReference type="InterPro" id="IPR050188">
    <property type="entry name" value="RluA_PseudoU_synthase"/>
</dbReference>
<evidence type="ECO:0000256" key="2">
    <source>
        <dbReference type="ARBA" id="ARBA00001896"/>
    </source>
</evidence>
<name>A0ABD3VAC5_SINWO</name>
<evidence type="ECO:0000313" key="14">
    <source>
        <dbReference type="Proteomes" id="UP001634394"/>
    </source>
</evidence>
<evidence type="ECO:0000313" key="13">
    <source>
        <dbReference type="EMBL" id="KAL3857482.1"/>
    </source>
</evidence>
<reference evidence="13 14" key="1">
    <citation type="submission" date="2024-11" db="EMBL/GenBank/DDBJ databases">
        <title>Chromosome-level genome assembly of the freshwater bivalve Anodonta woodiana.</title>
        <authorList>
            <person name="Chen X."/>
        </authorList>
    </citation>
    <scope>NUCLEOTIDE SEQUENCE [LARGE SCALE GENOMIC DNA]</scope>
    <source>
        <strain evidence="13">MN2024</strain>
        <tissue evidence="13">Gills</tissue>
    </source>
</reference>
<evidence type="ECO:0000256" key="3">
    <source>
        <dbReference type="ARBA" id="ARBA00004173"/>
    </source>
</evidence>
<feature type="region of interest" description="Disordered" evidence="11">
    <location>
        <begin position="123"/>
        <end position="142"/>
    </location>
</feature>
<evidence type="ECO:0000256" key="11">
    <source>
        <dbReference type="SAM" id="MobiDB-lite"/>
    </source>
</evidence>
<dbReference type="InterPro" id="IPR006145">
    <property type="entry name" value="PsdUridine_synth_RsuA/RluA"/>
</dbReference>
<dbReference type="FunFam" id="3.30.2350.10:FF:000015">
    <property type="entry name" value="Mitochondrial RNA pseudouridine synthase RPUSD4"/>
    <property type="match status" value="1"/>
</dbReference>
<evidence type="ECO:0000256" key="9">
    <source>
        <dbReference type="ARBA" id="ARBA00039953"/>
    </source>
</evidence>
<proteinExistence type="inferred from homology"/>
<evidence type="ECO:0000256" key="6">
    <source>
        <dbReference type="ARBA" id="ARBA00023128"/>
    </source>
</evidence>
<evidence type="ECO:0000256" key="10">
    <source>
        <dbReference type="ARBA" id="ARBA00041563"/>
    </source>
</evidence>
<dbReference type="AlphaFoldDB" id="A0ABD3VAC5"/>
<accession>A0ABD3VAC5</accession>
<dbReference type="GO" id="GO:0009982">
    <property type="term" value="F:pseudouridine synthase activity"/>
    <property type="evidence" value="ECO:0007669"/>
    <property type="project" value="UniProtKB-ARBA"/>
</dbReference>
<dbReference type="PANTHER" id="PTHR21600">
    <property type="entry name" value="MITOCHONDRIAL RNA PSEUDOURIDINE SYNTHASE"/>
    <property type="match status" value="1"/>
</dbReference>
<keyword evidence="14" id="KW-1185">Reference proteome</keyword>
<dbReference type="EMBL" id="JBJQND010000013">
    <property type="protein sequence ID" value="KAL3857482.1"/>
    <property type="molecule type" value="Genomic_DNA"/>
</dbReference>
<dbReference type="SUPFAM" id="SSF55120">
    <property type="entry name" value="Pseudouridine synthase"/>
    <property type="match status" value="1"/>
</dbReference>
<dbReference type="CDD" id="cd02869">
    <property type="entry name" value="PseudoU_synth_RluA_like"/>
    <property type="match status" value="1"/>
</dbReference>
<comment type="similarity">
    <text evidence="4">Belongs to the pseudouridine synthase RluA family.</text>
</comment>
<feature type="region of interest" description="Disordered" evidence="11">
    <location>
        <begin position="153"/>
        <end position="198"/>
    </location>
</feature>
<keyword evidence="5" id="KW-0809">Transit peptide</keyword>
<evidence type="ECO:0000259" key="12">
    <source>
        <dbReference type="Pfam" id="PF00849"/>
    </source>
</evidence>
<keyword evidence="7" id="KW-0413">Isomerase</keyword>
<dbReference type="GO" id="GO:0005739">
    <property type="term" value="C:mitochondrion"/>
    <property type="evidence" value="ECO:0007669"/>
    <property type="project" value="UniProtKB-SubCell"/>
</dbReference>
<organism evidence="13 14">
    <name type="scientific">Sinanodonta woodiana</name>
    <name type="common">Chinese pond mussel</name>
    <name type="synonym">Anodonta woodiana</name>
    <dbReference type="NCBI Taxonomy" id="1069815"/>
    <lineage>
        <taxon>Eukaryota</taxon>
        <taxon>Metazoa</taxon>
        <taxon>Spiralia</taxon>
        <taxon>Lophotrochozoa</taxon>
        <taxon>Mollusca</taxon>
        <taxon>Bivalvia</taxon>
        <taxon>Autobranchia</taxon>
        <taxon>Heteroconchia</taxon>
        <taxon>Palaeoheterodonta</taxon>
        <taxon>Unionida</taxon>
        <taxon>Unionoidea</taxon>
        <taxon>Unionidae</taxon>
        <taxon>Unioninae</taxon>
        <taxon>Sinanodonta</taxon>
    </lineage>
</organism>
<dbReference type="InterPro" id="IPR020103">
    <property type="entry name" value="PsdUridine_synth_cat_dom_sf"/>
</dbReference>
<dbReference type="Pfam" id="PF00849">
    <property type="entry name" value="PseudoU_synth_2"/>
    <property type="match status" value="1"/>
</dbReference>
<dbReference type="PANTHER" id="PTHR21600:SF83">
    <property type="entry name" value="PSEUDOURIDYLATE SYNTHASE RPUSD4, MITOCHONDRIAL"/>
    <property type="match status" value="1"/>
</dbReference>
<evidence type="ECO:0000256" key="1">
    <source>
        <dbReference type="ARBA" id="ARBA00001166"/>
    </source>
</evidence>
<keyword evidence="6" id="KW-0496">Mitochondrion</keyword>
<feature type="region of interest" description="Disordered" evidence="11">
    <location>
        <begin position="566"/>
        <end position="585"/>
    </location>
</feature>
<feature type="compositionally biased region" description="Basic and acidic residues" evidence="11">
    <location>
        <begin position="153"/>
        <end position="193"/>
    </location>
</feature>
<comment type="catalytic activity">
    <reaction evidence="1">
        <text>a uridine in mRNA = a pseudouridine in mRNA</text>
        <dbReference type="Rhea" id="RHEA:56644"/>
        <dbReference type="Rhea" id="RHEA-COMP:14658"/>
        <dbReference type="Rhea" id="RHEA-COMP:14659"/>
        <dbReference type="ChEBI" id="CHEBI:65314"/>
        <dbReference type="ChEBI" id="CHEBI:65315"/>
    </reaction>
</comment>
<protein>
    <recommendedName>
        <fullName evidence="9">Pseudouridylate synthase RPUSD4, mitochondrial</fullName>
    </recommendedName>
    <alternativeName>
        <fullName evidence="10">RNA pseudouridylate synthase domain-containing protein 4</fullName>
    </alternativeName>
</protein>
<comment type="caution">
    <text evidence="13">The sequence shown here is derived from an EMBL/GenBank/DDBJ whole genome shotgun (WGS) entry which is preliminary data.</text>
</comment>
<comment type="subcellular location">
    <subcellularLocation>
        <location evidence="3">Mitochondrion</location>
    </subcellularLocation>
</comment>
<dbReference type="Gene3D" id="3.30.2350.10">
    <property type="entry name" value="Pseudouridine synthase"/>
    <property type="match status" value="1"/>
</dbReference>
<comment type="catalytic activity">
    <reaction evidence="2">
        <text>uridine in 5S rRNA = pseudouridine in 5S rRNA</text>
        <dbReference type="Rhea" id="RHEA:47036"/>
        <dbReference type="Rhea" id="RHEA-COMP:11730"/>
        <dbReference type="Rhea" id="RHEA-COMP:11731"/>
        <dbReference type="ChEBI" id="CHEBI:65314"/>
        <dbReference type="ChEBI" id="CHEBI:65315"/>
    </reaction>
</comment>
<evidence type="ECO:0000256" key="5">
    <source>
        <dbReference type="ARBA" id="ARBA00022946"/>
    </source>
</evidence>
<feature type="domain" description="Pseudouridine synthase RsuA/RluA-like" evidence="12">
    <location>
        <begin position="690"/>
        <end position="856"/>
    </location>
</feature>
<evidence type="ECO:0000256" key="4">
    <source>
        <dbReference type="ARBA" id="ARBA00010876"/>
    </source>
</evidence>
<evidence type="ECO:0000256" key="8">
    <source>
        <dbReference type="ARBA" id="ARBA00036943"/>
    </source>
</evidence>
<sequence length="941" mass="108021">MAAPMRTAMRGARFTDVQRLLGQIMTFYDRNISRHCRSSAIYVTTWRFKHDYVSAKEDEKKHIGTSVEANSDFFGILEQEELPQDDQSVPLKKSSKFDYLVEKGKKKDRNILDTQFGHVRYDKKIPDGNEFPDANNVVGSKLNSISSNEVGKIEGEKAAKAKQDSQRSKKSRNSKDSIVDQHKEKNYAGEPHGDLNMSQMKNNVLPVIRVPVLLQSEDFQAASGVIDSQPITELNSSNDDIETLHLKSASKVDDHVHKNKFVNDKIEQLYSEEMSSETDRGNYFDEQYFKYDGHCSEKAQKDEKEKVIDDSKHVSSKKDNHKLNYFDEQYFNYEGQFSDLTKLEDSRCSGITKPQLVSESAFQSFVDDFQISSSDTMKAESECLPAKGQEDNTIDDQYFQRKSRHSLMEHSYDQVTSGGKDEIIAEKQGKYSSMKSNFDNTMIRGEMEENPFEDVYFPKQSLPRTDKERLVGRRETPYIHTGDNIEVSKSWENNTAKSPSLSAEKKERLQLKTGKEVKNMKKEKKTGNEVKMMEEDKKIADPAENATKKERKIKKEHEFESLIEDEQKKSYDAKEDRKVKEQRRETNNYDVDKIVPEIFQTGYTSKSQKKENKDSKKVENDTISAHDVAMEIRNKLQKNTQLNPSAKNMYSLDSKGFRILKGQVRDLNNMPSSEVLELLYRSIIYNENDIVAINKPYGLPSHGGPGVQISVGQLLPSLAEKLDRKLETLHLIHRLDKEATGVMLLARTPEMAWRINGAFRHREVIKKYWAITKNVPKPSEGIINIPMAEGTVQGKTRMVLRPDYGDQRELLKMKKNYQPKYEAVTRYRVRDDHGSAALVECMPETGIKHQIRVHLAFGLNTPILGDHKYSHFDKLAPQKLPPDILHRLKVQQSKVRYVPMHLHALSVMIPEFLGGKNFYVSATLPMHFVRNLSSLKLKTNP</sequence>
<dbReference type="Proteomes" id="UP001634394">
    <property type="component" value="Unassembled WGS sequence"/>
</dbReference>
<evidence type="ECO:0000256" key="7">
    <source>
        <dbReference type="ARBA" id="ARBA00023235"/>
    </source>
</evidence>
<gene>
    <name evidence="13" type="ORF">ACJMK2_012150</name>
</gene>
<comment type="catalytic activity">
    <reaction evidence="8">
        <text>a uridine in tRNA = a pseudouridine in tRNA</text>
        <dbReference type="Rhea" id="RHEA:54572"/>
        <dbReference type="Rhea" id="RHEA-COMP:13339"/>
        <dbReference type="Rhea" id="RHEA-COMP:13934"/>
        <dbReference type="ChEBI" id="CHEBI:65314"/>
        <dbReference type="ChEBI" id="CHEBI:65315"/>
    </reaction>
</comment>